<gene>
    <name evidence="2" type="ORF">H1D41_02995</name>
</gene>
<feature type="transmembrane region" description="Helical" evidence="1">
    <location>
        <begin position="35"/>
        <end position="58"/>
    </location>
</feature>
<feature type="transmembrane region" description="Helical" evidence="1">
    <location>
        <begin position="7"/>
        <end position="29"/>
    </location>
</feature>
<keyword evidence="3" id="KW-1185">Reference proteome</keyword>
<sequence>MLRLASALYSIVGTSIAGACVVAVLTMGYDTMMPIIYAAAVGAIVALPVTWLVTKAILELK</sequence>
<dbReference type="RefSeq" id="WP_107496351.1">
    <property type="nucleotide sequence ID" value="NZ_JADCKQ010000002.1"/>
</dbReference>
<organism evidence="2 3">
    <name type="scientific">Halocynthiibacter styelae</name>
    <dbReference type="NCBI Taxonomy" id="2761955"/>
    <lineage>
        <taxon>Bacteria</taxon>
        <taxon>Pseudomonadati</taxon>
        <taxon>Pseudomonadota</taxon>
        <taxon>Alphaproteobacteria</taxon>
        <taxon>Rhodobacterales</taxon>
        <taxon>Paracoccaceae</taxon>
        <taxon>Halocynthiibacter</taxon>
    </lineage>
</organism>
<proteinExistence type="predicted"/>
<evidence type="ECO:0000256" key="1">
    <source>
        <dbReference type="SAM" id="Phobius"/>
    </source>
</evidence>
<dbReference type="EMBL" id="JADCKQ010000002">
    <property type="protein sequence ID" value="MBI1492597.1"/>
    <property type="molecule type" value="Genomic_DNA"/>
</dbReference>
<evidence type="ECO:0000313" key="3">
    <source>
        <dbReference type="Proteomes" id="UP000640583"/>
    </source>
</evidence>
<evidence type="ECO:0000313" key="2">
    <source>
        <dbReference type="EMBL" id="MBI1492597.1"/>
    </source>
</evidence>
<accession>A0A8J7IDF3</accession>
<comment type="caution">
    <text evidence="2">The sequence shown here is derived from an EMBL/GenBank/DDBJ whole genome shotgun (WGS) entry which is preliminary data.</text>
</comment>
<protein>
    <submittedName>
        <fullName evidence="2">CTP synthetase</fullName>
    </submittedName>
</protein>
<name>A0A8J7IDF3_9RHOB</name>
<dbReference type="AlphaFoldDB" id="A0A8J7IDF3"/>
<reference evidence="2" key="1">
    <citation type="submission" date="2020-10" db="EMBL/GenBank/DDBJ databases">
        <title>Paenihalocynthiibacter styelae gen. nov., sp. nov., isolated from stalked sea squirt Styela clava.</title>
        <authorList>
            <person name="Kim Y.-O."/>
            <person name="Yoon J.-H."/>
        </authorList>
    </citation>
    <scope>NUCLEOTIDE SEQUENCE</scope>
    <source>
        <strain evidence="2">MYP1-1</strain>
    </source>
</reference>
<keyword evidence="1" id="KW-0472">Membrane</keyword>
<dbReference type="Proteomes" id="UP000640583">
    <property type="component" value="Unassembled WGS sequence"/>
</dbReference>
<keyword evidence="1" id="KW-1133">Transmembrane helix</keyword>
<keyword evidence="1" id="KW-0812">Transmembrane</keyword>
<dbReference type="PROSITE" id="PS51257">
    <property type="entry name" value="PROKAR_LIPOPROTEIN"/>
    <property type="match status" value="1"/>
</dbReference>